<sequence>MIKKRWYKILILFLFCAVGSQAQKLKINTLPEGVQRAYVDGKDTIAVVNLQEVFVFPQVRFKNKREEQKYNKLVRDVKRTLPYAKMVYETLIETYEYMETLPDDKARQAHLKRMEKDLFKEYKPELKKLTFSQGKLLIKLIDRECNQSSYNLLKAYLGSFRAGFWNLFAGMFGASLKSEYDPKGKDAMTERVVIMVERGLL</sequence>
<name>A0A0F5JI37_9BACT</name>
<dbReference type="EMBL" id="AQHV01000010">
    <property type="protein sequence ID" value="KKB57102.1"/>
    <property type="molecule type" value="Genomic_DNA"/>
</dbReference>
<evidence type="ECO:0008006" key="4">
    <source>
        <dbReference type="Google" id="ProtNLM"/>
    </source>
</evidence>
<keyword evidence="1" id="KW-0732">Signal</keyword>
<dbReference type="Proteomes" id="UP000033047">
    <property type="component" value="Unassembled WGS sequence"/>
</dbReference>
<dbReference type="Pfam" id="PF14127">
    <property type="entry name" value="DUF4294"/>
    <property type="match status" value="1"/>
</dbReference>
<gene>
    <name evidence="2" type="ORF">HMPREF1535_01754</name>
</gene>
<dbReference type="InterPro" id="IPR025636">
    <property type="entry name" value="DUF4294"/>
</dbReference>
<evidence type="ECO:0000313" key="3">
    <source>
        <dbReference type="Proteomes" id="UP000033047"/>
    </source>
</evidence>
<dbReference type="RefSeq" id="WP_046145865.1">
    <property type="nucleotide sequence ID" value="NZ_KQ033912.1"/>
</dbReference>
<comment type="caution">
    <text evidence="2">The sequence shown here is derived from an EMBL/GenBank/DDBJ whole genome shotgun (WGS) entry which is preliminary data.</text>
</comment>
<evidence type="ECO:0000313" key="2">
    <source>
        <dbReference type="EMBL" id="KKB57102.1"/>
    </source>
</evidence>
<feature type="chain" id="PRO_5002490028" description="DUF4294 domain-containing protein" evidence="1">
    <location>
        <begin position="23"/>
        <end position="201"/>
    </location>
</feature>
<protein>
    <recommendedName>
        <fullName evidence="4">DUF4294 domain-containing protein</fullName>
    </recommendedName>
</protein>
<evidence type="ECO:0000256" key="1">
    <source>
        <dbReference type="SAM" id="SignalP"/>
    </source>
</evidence>
<dbReference type="AlphaFoldDB" id="A0A0F5JI37"/>
<reference evidence="2 3" key="1">
    <citation type="submission" date="2013-04" db="EMBL/GenBank/DDBJ databases">
        <title>The Genome Sequence of Parabacteroides goldsteinii DSM 19448.</title>
        <authorList>
            <consortium name="The Broad Institute Genomics Platform"/>
            <person name="Earl A."/>
            <person name="Ward D."/>
            <person name="Feldgarden M."/>
            <person name="Gevers D."/>
            <person name="Martens E."/>
            <person name="Sakamoto M."/>
            <person name="Benno Y."/>
            <person name="Song Y."/>
            <person name="Liu C."/>
            <person name="Lee J."/>
            <person name="Bolanos M."/>
            <person name="Vaisanen M.L."/>
            <person name="Finegold S.M."/>
            <person name="Walker B."/>
            <person name="Young S."/>
            <person name="Zeng Q."/>
            <person name="Gargeya S."/>
            <person name="Fitzgerald M."/>
            <person name="Haas B."/>
            <person name="Abouelleil A."/>
            <person name="Allen A.W."/>
            <person name="Alvarado L."/>
            <person name="Arachchi H.M."/>
            <person name="Berlin A.M."/>
            <person name="Chapman S.B."/>
            <person name="Gainer-Dewar J."/>
            <person name="Goldberg J."/>
            <person name="Griggs A."/>
            <person name="Gujja S."/>
            <person name="Hansen M."/>
            <person name="Howarth C."/>
            <person name="Imamovic A."/>
            <person name="Ireland A."/>
            <person name="Larimer J."/>
            <person name="McCowan C."/>
            <person name="Murphy C."/>
            <person name="Pearson M."/>
            <person name="Poon T.W."/>
            <person name="Priest M."/>
            <person name="Roberts A."/>
            <person name="Saif S."/>
            <person name="Shea T."/>
            <person name="Sisk P."/>
            <person name="Sykes S."/>
            <person name="Wortman J."/>
            <person name="Nusbaum C."/>
            <person name="Birren B."/>
        </authorList>
    </citation>
    <scope>NUCLEOTIDE SEQUENCE [LARGE SCALE GENOMIC DNA]</scope>
    <source>
        <strain evidence="2 3">DSM 19448</strain>
    </source>
</reference>
<accession>A0A0F5JI37</accession>
<dbReference type="STRING" id="927665.HMPREF1535_01754"/>
<feature type="signal peptide" evidence="1">
    <location>
        <begin position="1"/>
        <end position="22"/>
    </location>
</feature>
<proteinExistence type="predicted"/>
<dbReference type="PATRIC" id="fig|927665.4.peg.1793"/>
<organism evidence="2 3">
    <name type="scientific">Parabacteroides goldsteinii DSM 19448 = WAL 12034</name>
    <dbReference type="NCBI Taxonomy" id="927665"/>
    <lineage>
        <taxon>Bacteria</taxon>
        <taxon>Pseudomonadati</taxon>
        <taxon>Bacteroidota</taxon>
        <taxon>Bacteroidia</taxon>
        <taxon>Bacteroidales</taxon>
        <taxon>Tannerellaceae</taxon>
        <taxon>Parabacteroides</taxon>
    </lineage>
</organism>
<dbReference type="HOGENOM" id="CLU_089286_1_0_10"/>